<protein>
    <recommendedName>
        <fullName evidence="1">Serine/threonine-protein kinase ATR-like N-HEAT region domain-containing protein</fullName>
    </recommendedName>
</protein>
<organism evidence="2 3">
    <name type="scientific">Sinocyclocheilus rhinocerous</name>
    <dbReference type="NCBI Taxonomy" id="307959"/>
    <lineage>
        <taxon>Eukaryota</taxon>
        <taxon>Metazoa</taxon>
        <taxon>Chordata</taxon>
        <taxon>Craniata</taxon>
        <taxon>Vertebrata</taxon>
        <taxon>Euteleostomi</taxon>
        <taxon>Actinopterygii</taxon>
        <taxon>Neopterygii</taxon>
        <taxon>Teleostei</taxon>
        <taxon>Ostariophysi</taxon>
        <taxon>Cypriniformes</taxon>
        <taxon>Cyprinidae</taxon>
        <taxon>Cyprininae</taxon>
        <taxon>Sinocyclocheilus</taxon>
    </lineage>
</organism>
<proteinExistence type="predicted"/>
<feature type="domain" description="Serine/threonine-protein kinase ATR-like N-HEAT region" evidence="1">
    <location>
        <begin position="4"/>
        <end position="87"/>
    </location>
</feature>
<accession>A0A673FNX4</accession>
<evidence type="ECO:0000313" key="2">
    <source>
        <dbReference type="Ensembl" id="ENSSRHP00000004645.1"/>
    </source>
</evidence>
<dbReference type="Proteomes" id="UP000472270">
    <property type="component" value="Unassembled WGS sequence"/>
</dbReference>
<dbReference type="Ensembl" id="ENSSRHT00000004808.1">
    <property type="protein sequence ID" value="ENSSRHP00000004645.1"/>
    <property type="gene ID" value="ENSSRHG00000003065.1"/>
</dbReference>
<dbReference type="AlphaFoldDB" id="A0A673FNX4"/>
<keyword evidence="3" id="KW-1185">Reference proteome</keyword>
<evidence type="ECO:0000313" key="3">
    <source>
        <dbReference type="Proteomes" id="UP000472270"/>
    </source>
</evidence>
<sequence length="142" mass="15761">MEQGLEMSAMIPALQELASASSVEYNQAVQKPRQILCQFIDRMLTDVDVVALELCKKTSSEPACVMLLDFVQHIIKSSSLIFINPSQGSSPIWPFFHRANMFNARSSAYESHGQTITTVASGAGTLLHQVWSFCRLPDPHHP</sequence>
<dbReference type="Pfam" id="PF25032">
    <property type="entry name" value="N-HEAT_ATR"/>
    <property type="match status" value="1"/>
</dbReference>
<reference evidence="2" key="2">
    <citation type="submission" date="2025-09" db="UniProtKB">
        <authorList>
            <consortium name="Ensembl"/>
        </authorList>
    </citation>
    <scope>IDENTIFICATION</scope>
</reference>
<dbReference type="InterPro" id="IPR056803">
    <property type="entry name" value="ATR-like_N-HEAT"/>
</dbReference>
<evidence type="ECO:0000259" key="1">
    <source>
        <dbReference type="Pfam" id="PF25032"/>
    </source>
</evidence>
<reference evidence="2" key="1">
    <citation type="submission" date="2025-08" db="UniProtKB">
        <authorList>
            <consortium name="Ensembl"/>
        </authorList>
    </citation>
    <scope>IDENTIFICATION</scope>
</reference>
<name>A0A673FNX4_9TELE</name>